<evidence type="ECO:0000313" key="2">
    <source>
        <dbReference type="EMBL" id="MFC0560455.1"/>
    </source>
</evidence>
<keyword evidence="3" id="KW-1185">Reference proteome</keyword>
<dbReference type="PROSITE" id="PS50005">
    <property type="entry name" value="TPR"/>
    <property type="match status" value="1"/>
</dbReference>
<dbReference type="Proteomes" id="UP001589833">
    <property type="component" value="Unassembled WGS sequence"/>
</dbReference>
<dbReference type="InterPro" id="IPR019734">
    <property type="entry name" value="TPR_rpt"/>
</dbReference>
<dbReference type="EMBL" id="JBHLTR010000027">
    <property type="protein sequence ID" value="MFC0560455.1"/>
    <property type="molecule type" value="Genomic_DNA"/>
</dbReference>
<reference evidence="2 3" key="1">
    <citation type="submission" date="2024-09" db="EMBL/GenBank/DDBJ databases">
        <authorList>
            <person name="Sun Q."/>
            <person name="Mori K."/>
        </authorList>
    </citation>
    <scope>NUCLEOTIDE SEQUENCE [LARGE SCALE GENOMIC DNA]</scope>
    <source>
        <strain evidence="2 3">NCAIM B.02301</strain>
    </source>
</reference>
<evidence type="ECO:0000256" key="1">
    <source>
        <dbReference type="PROSITE-ProRule" id="PRU00339"/>
    </source>
</evidence>
<comment type="caution">
    <text evidence="2">The sequence shown here is derived from an EMBL/GenBank/DDBJ whole genome shotgun (WGS) entry which is preliminary data.</text>
</comment>
<feature type="repeat" description="TPR" evidence="1">
    <location>
        <begin position="394"/>
        <end position="427"/>
    </location>
</feature>
<name>A0ABV6NI70_9BACI</name>
<keyword evidence="1" id="KW-0802">TPR repeat</keyword>
<dbReference type="SUPFAM" id="SSF48452">
    <property type="entry name" value="TPR-like"/>
    <property type="match status" value="1"/>
</dbReference>
<dbReference type="RefSeq" id="WP_273847296.1">
    <property type="nucleotide sequence ID" value="NZ_JAQQWT010000025.1"/>
</dbReference>
<gene>
    <name evidence="2" type="ORF">ACFFH4_15740</name>
</gene>
<accession>A0ABV6NI70</accession>
<evidence type="ECO:0000313" key="3">
    <source>
        <dbReference type="Proteomes" id="UP001589833"/>
    </source>
</evidence>
<dbReference type="Gene3D" id="1.25.40.10">
    <property type="entry name" value="Tetratricopeptide repeat domain"/>
    <property type="match status" value="1"/>
</dbReference>
<proteinExistence type="predicted"/>
<organism evidence="2 3">
    <name type="scientific">Halalkalibacter alkalisediminis</name>
    <dbReference type="NCBI Taxonomy" id="935616"/>
    <lineage>
        <taxon>Bacteria</taxon>
        <taxon>Bacillati</taxon>
        <taxon>Bacillota</taxon>
        <taxon>Bacilli</taxon>
        <taxon>Bacillales</taxon>
        <taxon>Bacillaceae</taxon>
        <taxon>Halalkalibacter</taxon>
    </lineage>
</organism>
<protein>
    <submittedName>
        <fullName evidence="2">Tetratricopeptide repeat protein</fullName>
    </submittedName>
</protein>
<sequence>MNPTEWKLSTNKGQVTIQGQKLTLFQQCKIIECCGSDDQQYLLFFYKNQFLAVQPLVKYAPKSFLGLVEKKGYHLSASHLLFSQLLPTSSTLKLTPIHQILAKIKKCRSPEETTLIFSYFDSYIPSDQLEELLKDVFFTYRRNGKLLAAFRLAKILISRGYKQNWLISTIKHPDYANVSKTYQTSLSNLLTTDPIYVEQQCFLQLPTHHNLLMTLYSEQKRPTDAIIILTNQWLQHQNDGTYSDLIQFVSTQMADREVLLFLHSLLPYATTHFGFFQDVYKRLIHKHDYKSATKLLFTYSFPLSHTETDQFSNLLEHVTLTSSDLTLEKMAKRLFPLLDKHPLIVDKFLQAALPELLNHHSLSEIHLWLQPIQTQKELPIVKKVSEMVDLMNDSDHQFNLGIHYYDLKQYEHAIDCFNWEMELNPNQIEPIQWLAKTYRKLGKLEEVETYHSLLSQIQRSS</sequence>
<dbReference type="InterPro" id="IPR011990">
    <property type="entry name" value="TPR-like_helical_dom_sf"/>
</dbReference>